<keyword evidence="3" id="KW-1185">Reference proteome</keyword>
<dbReference type="Proteomes" id="UP000288024">
    <property type="component" value="Unassembled WGS sequence"/>
</dbReference>
<evidence type="ECO:0000259" key="1">
    <source>
        <dbReference type="Pfam" id="PF18796"/>
    </source>
</evidence>
<sequence length="277" mass="31818">MAYGARGRGGQALAHYEALSRVINMTKNKGSLGVLAHEWWHALDHYIYCLSHADTSRRGYASNVDTLGSHIDKTVINAYEDLIKTIRSGNSISHFENTNKSGVSYRGLEFRKIYRNYNGDLLACMEEYTEMQRIDLEDSLEMEKYYGSGDLTDMEKKILTKQQRDLKKFALSLAWFHEKETGERVEKIPYPSHLSNYVSASMKLDKGNKLYWADIIELTARAFESFIQDKLLANNRVSDYLVTGTKDPIAFPVGEERTTINKQFDLLLTILKKYEII</sequence>
<dbReference type="InterPro" id="IPR041047">
    <property type="entry name" value="LPD1"/>
</dbReference>
<reference evidence="2 3" key="1">
    <citation type="submission" date="2019-01" db="EMBL/GenBank/DDBJ databases">
        <title>Bacillus sp. M5HDSG1-1, whole genome shotgun sequence.</title>
        <authorList>
            <person name="Tuo L."/>
        </authorList>
    </citation>
    <scope>NUCLEOTIDE SEQUENCE [LARGE SCALE GENOMIC DNA]</scope>
    <source>
        <strain evidence="2 3">M5HDSG1-1</strain>
    </source>
</reference>
<dbReference type="GeneID" id="87619124"/>
<gene>
    <name evidence="2" type="ORF">EM808_19585</name>
</gene>
<dbReference type="RefSeq" id="WP_127739895.1">
    <property type="nucleotide sequence ID" value="NZ_CP196005.1"/>
</dbReference>
<dbReference type="EMBL" id="RZTZ01000009">
    <property type="protein sequence ID" value="RVT59499.1"/>
    <property type="molecule type" value="Genomic_DNA"/>
</dbReference>
<organism evidence="2 3">
    <name type="scientific">Niallia taxi</name>
    <dbReference type="NCBI Taxonomy" id="2499688"/>
    <lineage>
        <taxon>Bacteria</taxon>
        <taxon>Bacillati</taxon>
        <taxon>Bacillota</taxon>
        <taxon>Bacilli</taxon>
        <taxon>Bacillales</taxon>
        <taxon>Bacillaceae</taxon>
        <taxon>Niallia</taxon>
    </lineage>
</organism>
<evidence type="ECO:0000313" key="3">
    <source>
        <dbReference type="Proteomes" id="UP000288024"/>
    </source>
</evidence>
<comment type="caution">
    <text evidence="2">The sequence shown here is derived from an EMBL/GenBank/DDBJ whole genome shotgun (WGS) entry which is preliminary data.</text>
</comment>
<name>A0A437K7B2_9BACI</name>
<accession>A0A437K7B2</accession>
<dbReference type="AlphaFoldDB" id="A0A437K7B2"/>
<evidence type="ECO:0000313" key="2">
    <source>
        <dbReference type="EMBL" id="RVT59499.1"/>
    </source>
</evidence>
<proteinExistence type="predicted"/>
<protein>
    <recommendedName>
        <fullName evidence="1">Large polyvalent protein-associated domain-containing protein</fullName>
    </recommendedName>
</protein>
<feature type="domain" description="Large polyvalent protein-associated" evidence="1">
    <location>
        <begin position="207"/>
        <end position="274"/>
    </location>
</feature>
<dbReference type="Pfam" id="PF18796">
    <property type="entry name" value="LPD1"/>
    <property type="match status" value="1"/>
</dbReference>